<dbReference type="Gene3D" id="3.40.50.300">
    <property type="entry name" value="P-loop containing nucleotide triphosphate hydrolases"/>
    <property type="match status" value="1"/>
</dbReference>
<dbReference type="EMBL" id="JBHSZO010000020">
    <property type="protein sequence ID" value="MFC7219368.1"/>
    <property type="molecule type" value="Genomic_DNA"/>
</dbReference>
<keyword evidence="4 6" id="KW-0238">DNA-binding</keyword>
<evidence type="ECO:0000256" key="5">
    <source>
        <dbReference type="ARBA" id="ARBA00023163"/>
    </source>
</evidence>
<dbReference type="Proteomes" id="UP001596413">
    <property type="component" value="Unassembled WGS sequence"/>
</dbReference>
<evidence type="ECO:0000256" key="2">
    <source>
        <dbReference type="ARBA" id="ARBA00023012"/>
    </source>
</evidence>
<comment type="caution">
    <text evidence="8">The sequence shown here is derived from an EMBL/GenBank/DDBJ whole genome shotgun (WGS) entry which is preliminary data.</text>
</comment>
<dbReference type="SUPFAM" id="SSF52540">
    <property type="entry name" value="P-loop containing nucleoside triphosphate hydrolases"/>
    <property type="match status" value="1"/>
</dbReference>
<dbReference type="InterPro" id="IPR011990">
    <property type="entry name" value="TPR-like_helical_dom_sf"/>
</dbReference>
<keyword evidence="9" id="KW-1185">Reference proteome</keyword>
<protein>
    <submittedName>
        <fullName evidence="8">BTAD domain-containing putative transcriptional regulator</fullName>
    </submittedName>
</protein>
<feature type="DNA-binding region" description="OmpR/PhoB-type" evidence="6">
    <location>
        <begin position="1"/>
        <end position="91"/>
    </location>
</feature>
<evidence type="ECO:0000256" key="6">
    <source>
        <dbReference type="PROSITE-ProRule" id="PRU01091"/>
    </source>
</evidence>
<dbReference type="Gene3D" id="1.10.10.10">
    <property type="entry name" value="Winged helix-like DNA-binding domain superfamily/Winged helix DNA-binding domain"/>
    <property type="match status" value="1"/>
</dbReference>
<dbReference type="SMART" id="SM00862">
    <property type="entry name" value="Trans_reg_C"/>
    <property type="match status" value="1"/>
</dbReference>
<sequence length="1064" mass="111970">MRFRILGRLDVFDGKGRVQIGAAKQRALLAHLIVCAGRFVPSEALIAELWGEHVPDSAPKSLQVYVHRLRRTLGAAGEGLRTRPGGYELDVPPGGTDAERFRALADSGRGALRERRGERAVGLLTQGLALWRGPALCDVPPGPVVAAEAARLAECRLTAWQDLADAKLAVGRSAELATELGALVAEHPLHEALWARLILALHHCGRRPDALQAYVRARRTLVAELGVEPGEELRRVHAEVLGAARTGRRPAPCQLPAAVPDFVGRREPLIEVQRLLTSAGAREGAPPPRTVVVTGVAGAGKSAFAVHAAHLLRGAFPDGQLHLDLRAADTLPADPGEALGSLLKSLGMTGAAIPRSPAERARRYRAELADRRTLVLFDNAQDERQIRPLLPGTGAGAALVTSRAALAGLEGALRIDLGLLGEGEALELLARVVGDGRTRRDPASAARIVGQCGGLPLALRIAGARLATRPHLSPQRLADALADERHRLDELVAGDLEVRASVSLSYEALDPEARRALRLLGLLDTPAFPGWVVAALLDLPRAERALDVLVDNHLVEVRLTDLTDLTDRTEGRAVGGEPRYRLHDLVRLYARERAAAEETPAGAGAALRRVYGAYLELARTAAAQLGSDFAPPVPTPPAPWPPAAAERAAVRAAPMTWLEAERTTLCALIRQAAGGGPGRGAGRGSGPGGGLEAGLAWRLAAALLGFFESAAHFDDWRDTHTTALAAARTAGDTLGLAVLHRGLGELATVQDHYADATASFRRALAAYGHLPAADSTDPAGSGAQSGEAAAAAGLGVLLRLRGQYGPALSCLRRAVAVAAAADGVRAEVYARCGLGALLLERGEAALARAEFERALALSRTDGHPHGIAAAERYLGLAALAQGRLDAARERMTRSRALFAAHGDRVGEVHALHWLGHITDAAGEAAVAEPMIEESLAAYRRFGERFGEALALRSRADLLLHTGRGDEALAAVEQSLAVWSRLESPYWTSRTYDLLARVHGAAGGLRSGPAADRAARRAAALRARAGLPAGLAAVRTPQGRPLGGHLLPAGAPLRRTVRAAVPTGR</sequence>
<dbReference type="InterPro" id="IPR051677">
    <property type="entry name" value="AfsR-DnrI-RedD_regulator"/>
</dbReference>
<dbReference type="SMART" id="SM00028">
    <property type="entry name" value="TPR"/>
    <property type="match status" value="5"/>
</dbReference>
<comment type="similarity">
    <text evidence="1">Belongs to the AfsR/DnrI/RedD regulatory family.</text>
</comment>
<keyword evidence="2" id="KW-0902">Two-component regulatory system</keyword>
<evidence type="ECO:0000313" key="8">
    <source>
        <dbReference type="EMBL" id="MFC7219368.1"/>
    </source>
</evidence>
<dbReference type="PANTHER" id="PTHR35807">
    <property type="entry name" value="TRANSCRIPTIONAL REGULATOR REDD-RELATED"/>
    <property type="match status" value="1"/>
</dbReference>
<dbReference type="PANTHER" id="PTHR35807:SF1">
    <property type="entry name" value="TRANSCRIPTIONAL REGULATOR REDD"/>
    <property type="match status" value="1"/>
</dbReference>
<dbReference type="SUPFAM" id="SSF48452">
    <property type="entry name" value="TPR-like"/>
    <property type="match status" value="2"/>
</dbReference>
<dbReference type="Pfam" id="PF00486">
    <property type="entry name" value="Trans_reg_C"/>
    <property type="match status" value="1"/>
</dbReference>
<gene>
    <name evidence="8" type="ORF">ACFQLX_14495</name>
</gene>
<evidence type="ECO:0000256" key="1">
    <source>
        <dbReference type="ARBA" id="ARBA00005820"/>
    </source>
</evidence>
<dbReference type="InterPro" id="IPR016032">
    <property type="entry name" value="Sig_transdc_resp-reg_C-effctor"/>
</dbReference>
<name>A0ABW2GF77_9ACTN</name>
<feature type="domain" description="OmpR/PhoB-type" evidence="7">
    <location>
        <begin position="1"/>
        <end position="91"/>
    </location>
</feature>
<dbReference type="Gene3D" id="1.10.8.430">
    <property type="entry name" value="Helical domain of apoptotic protease-activating factors"/>
    <property type="match status" value="1"/>
</dbReference>
<organism evidence="8 9">
    <name type="scientific">Streptomyces polyrhachis</name>
    <dbReference type="NCBI Taxonomy" id="1282885"/>
    <lineage>
        <taxon>Bacteria</taxon>
        <taxon>Bacillati</taxon>
        <taxon>Actinomycetota</taxon>
        <taxon>Actinomycetes</taxon>
        <taxon>Kitasatosporales</taxon>
        <taxon>Streptomycetaceae</taxon>
        <taxon>Streptomyces</taxon>
    </lineage>
</organism>
<dbReference type="InterPro" id="IPR019734">
    <property type="entry name" value="TPR_rpt"/>
</dbReference>
<dbReference type="Pfam" id="PF13424">
    <property type="entry name" value="TPR_12"/>
    <property type="match status" value="1"/>
</dbReference>
<dbReference type="PROSITE" id="PS51755">
    <property type="entry name" value="OMPR_PHOB"/>
    <property type="match status" value="1"/>
</dbReference>
<dbReference type="InterPro" id="IPR027417">
    <property type="entry name" value="P-loop_NTPase"/>
</dbReference>
<evidence type="ECO:0000313" key="9">
    <source>
        <dbReference type="Proteomes" id="UP001596413"/>
    </source>
</evidence>
<reference evidence="9" key="1">
    <citation type="journal article" date="2019" name="Int. J. Syst. Evol. Microbiol.">
        <title>The Global Catalogue of Microorganisms (GCM) 10K type strain sequencing project: providing services to taxonomists for standard genome sequencing and annotation.</title>
        <authorList>
            <consortium name="The Broad Institute Genomics Platform"/>
            <consortium name="The Broad Institute Genome Sequencing Center for Infectious Disease"/>
            <person name="Wu L."/>
            <person name="Ma J."/>
        </authorList>
    </citation>
    <scope>NUCLEOTIDE SEQUENCE [LARGE SCALE GENOMIC DNA]</scope>
    <source>
        <strain evidence="9">CGMCC 1.13681</strain>
    </source>
</reference>
<keyword evidence="3" id="KW-0805">Transcription regulation</keyword>
<dbReference type="InterPro" id="IPR005158">
    <property type="entry name" value="BTAD"/>
</dbReference>
<evidence type="ECO:0000259" key="7">
    <source>
        <dbReference type="PROSITE" id="PS51755"/>
    </source>
</evidence>
<dbReference type="InterPro" id="IPR036388">
    <property type="entry name" value="WH-like_DNA-bd_sf"/>
</dbReference>
<keyword evidence="5" id="KW-0804">Transcription</keyword>
<dbReference type="Gene3D" id="1.25.40.10">
    <property type="entry name" value="Tetratricopeptide repeat domain"/>
    <property type="match status" value="3"/>
</dbReference>
<accession>A0ABW2GF77</accession>
<evidence type="ECO:0000256" key="4">
    <source>
        <dbReference type="ARBA" id="ARBA00023125"/>
    </source>
</evidence>
<proteinExistence type="inferred from homology"/>
<dbReference type="InterPro" id="IPR042197">
    <property type="entry name" value="Apaf_helical"/>
</dbReference>
<dbReference type="RefSeq" id="WP_386415008.1">
    <property type="nucleotide sequence ID" value="NZ_JBHSZO010000020.1"/>
</dbReference>
<dbReference type="Pfam" id="PF03704">
    <property type="entry name" value="BTAD"/>
    <property type="match status" value="1"/>
</dbReference>
<dbReference type="SUPFAM" id="SSF46894">
    <property type="entry name" value="C-terminal effector domain of the bipartite response regulators"/>
    <property type="match status" value="1"/>
</dbReference>
<dbReference type="SMART" id="SM01043">
    <property type="entry name" value="BTAD"/>
    <property type="match status" value="1"/>
</dbReference>
<evidence type="ECO:0000256" key="3">
    <source>
        <dbReference type="ARBA" id="ARBA00023015"/>
    </source>
</evidence>
<dbReference type="InterPro" id="IPR001867">
    <property type="entry name" value="OmpR/PhoB-type_DNA-bd"/>
</dbReference>
<dbReference type="PRINTS" id="PR00364">
    <property type="entry name" value="DISEASERSIST"/>
</dbReference>
<dbReference type="CDD" id="cd15831">
    <property type="entry name" value="BTAD"/>
    <property type="match status" value="1"/>
</dbReference>